<name>A0ABN9QD49_9DINO</name>
<feature type="transmembrane region" description="Helical" evidence="1">
    <location>
        <begin position="12"/>
        <end position="36"/>
    </location>
</feature>
<evidence type="ECO:0000313" key="2">
    <source>
        <dbReference type="EMBL" id="CAK0802855.1"/>
    </source>
</evidence>
<dbReference type="EMBL" id="CAUYUJ010002891">
    <property type="protein sequence ID" value="CAK0802855.1"/>
    <property type="molecule type" value="Genomic_DNA"/>
</dbReference>
<evidence type="ECO:0000313" key="3">
    <source>
        <dbReference type="Proteomes" id="UP001189429"/>
    </source>
</evidence>
<proteinExistence type="predicted"/>
<protein>
    <submittedName>
        <fullName evidence="2">Uncharacterized protein</fullName>
    </submittedName>
</protein>
<gene>
    <name evidence="2" type="ORF">PCOR1329_LOCUS10219</name>
</gene>
<evidence type="ECO:0000256" key="1">
    <source>
        <dbReference type="SAM" id="Phobius"/>
    </source>
</evidence>
<feature type="transmembrane region" description="Helical" evidence="1">
    <location>
        <begin position="91"/>
        <end position="110"/>
    </location>
</feature>
<comment type="caution">
    <text evidence="2">The sequence shown here is derived from an EMBL/GenBank/DDBJ whole genome shotgun (WGS) entry which is preliminary data.</text>
</comment>
<accession>A0ABN9QD49</accession>
<keyword evidence="1" id="KW-0472">Membrane</keyword>
<dbReference type="Proteomes" id="UP001189429">
    <property type="component" value="Unassembled WGS sequence"/>
</dbReference>
<sequence length="173" mass="18773">MPLAQVQPGRCSTVLCHGLTLMFWIIIVCFGVYALNAVRQDDSILGWLDHQRVHDLASAWMLIVLAAVGLYVSWVEIHLSKTPNASPSHSIAAEMILAVVIVTTGCFVAAGPWSEQRSAGRNELVESFAILTWFGSLLLAVSKLVVACLRERLRGNFNSSGAHASGQTKEESP</sequence>
<feature type="transmembrane region" description="Helical" evidence="1">
    <location>
        <begin position="130"/>
        <end position="149"/>
    </location>
</feature>
<keyword evidence="3" id="KW-1185">Reference proteome</keyword>
<reference evidence="2" key="1">
    <citation type="submission" date="2023-10" db="EMBL/GenBank/DDBJ databases">
        <authorList>
            <person name="Chen Y."/>
            <person name="Shah S."/>
            <person name="Dougan E. K."/>
            <person name="Thang M."/>
            <person name="Chan C."/>
        </authorList>
    </citation>
    <scope>NUCLEOTIDE SEQUENCE [LARGE SCALE GENOMIC DNA]</scope>
</reference>
<keyword evidence="1" id="KW-1133">Transmembrane helix</keyword>
<feature type="transmembrane region" description="Helical" evidence="1">
    <location>
        <begin position="56"/>
        <end position="79"/>
    </location>
</feature>
<organism evidence="2 3">
    <name type="scientific">Prorocentrum cordatum</name>
    <dbReference type="NCBI Taxonomy" id="2364126"/>
    <lineage>
        <taxon>Eukaryota</taxon>
        <taxon>Sar</taxon>
        <taxon>Alveolata</taxon>
        <taxon>Dinophyceae</taxon>
        <taxon>Prorocentrales</taxon>
        <taxon>Prorocentraceae</taxon>
        <taxon>Prorocentrum</taxon>
    </lineage>
</organism>
<keyword evidence="1" id="KW-0812">Transmembrane</keyword>